<evidence type="ECO:0000313" key="2">
    <source>
        <dbReference type="EMBL" id="QHT18292.1"/>
    </source>
</evidence>
<feature type="region of interest" description="Disordered" evidence="1">
    <location>
        <begin position="1"/>
        <end position="21"/>
    </location>
</feature>
<name>A0A6C0DPP3_9ZZZZ</name>
<organism evidence="2">
    <name type="scientific">viral metagenome</name>
    <dbReference type="NCBI Taxonomy" id="1070528"/>
    <lineage>
        <taxon>unclassified sequences</taxon>
        <taxon>metagenomes</taxon>
        <taxon>organismal metagenomes</taxon>
    </lineage>
</organism>
<protein>
    <submittedName>
        <fullName evidence="2">Uncharacterized protein</fullName>
    </submittedName>
</protein>
<evidence type="ECO:0000256" key="1">
    <source>
        <dbReference type="SAM" id="MobiDB-lite"/>
    </source>
</evidence>
<reference evidence="2" key="1">
    <citation type="journal article" date="2020" name="Nature">
        <title>Giant virus diversity and host interactions through global metagenomics.</title>
        <authorList>
            <person name="Schulz F."/>
            <person name="Roux S."/>
            <person name="Paez-Espino D."/>
            <person name="Jungbluth S."/>
            <person name="Walsh D.A."/>
            <person name="Denef V.J."/>
            <person name="McMahon K.D."/>
            <person name="Konstantinidis K.T."/>
            <person name="Eloe-Fadrosh E.A."/>
            <person name="Kyrpides N.C."/>
            <person name="Woyke T."/>
        </authorList>
    </citation>
    <scope>NUCLEOTIDE SEQUENCE</scope>
    <source>
        <strain evidence="2">GVMAG-M-3300023174-46</strain>
    </source>
</reference>
<accession>A0A6C0DPP3</accession>
<dbReference type="AlphaFoldDB" id="A0A6C0DPP3"/>
<dbReference type="EMBL" id="MN739654">
    <property type="protein sequence ID" value="QHT18292.1"/>
    <property type="molecule type" value="Genomic_DNA"/>
</dbReference>
<proteinExistence type="predicted"/>
<sequence>MSRRGPPTLPPEEPAIPLDAPTARARSLYIKEMIAKVEQLKESGKTADEIQEALPEFHSKYPMFLKLLLKDSSYKQSGSLRTMLGALDRMGTGSMTQHQASVAVGQQLHDVYIKPRLGEEH</sequence>